<keyword evidence="10" id="KW-0906">Nuclear pore complex</keyword>
<dbReference type="GO" id="GO:0070762">
    <property type="term" value="C:nuclear pore transmembrane ring"/>
    <property type="evidence" value="ECO:0007669"/>
    <property type="project" value="TreeGrafter"/>
</dbReference>
<evidence type="ECO:0000313" key="15">
    <source>
        <dbReference type="Proteomes" id="UP000629468"/>
    </source>
</evidence>
<feature type="transmembrane region" description="Helical" evidence="13">
    <location>
        <begin position="238"/>
        <end position="268"/>
    </location>
</feature>
<evidence type="ECO:0000256" key="11">
    <source>
        <dbReference type="ARBA" id="ARBA00023136"/>
    </source>
</evidence>
<evidence type="ECO:0000256" key="5">
    <source>
        <dbReference type="ARBA" id="ARBA00022692"/>
    </source>
</evidence>
<keyword evidence="11 13" id="KW-0472">Membrane</keyword>
<organism evidence="14 15">
    <name type="scientific">Agaricus bisporus var. burnettii</name>
    <dbReference type="NCBI Taxonomy" id="192524"/>
    <lineage>
        <taxon>Eukaryota</taxon>
        <taxon>Fungi</taxon>
        <taxon>Dikarya</taxon>
        <taxon>Basidiomycota</taxon>
        <taxon>Agaricomycotina</taxon>
        <taxon>Agaricomycetes</taxon>
        <taxon>Agaricomycetidae</taxon>
        <taxon>Agaricales</taxon>
        <taxon>Agaricineae</taxon>
        <taxon>Agaricaceae</taxon>
        <taxon>Agaricus</taxon>
    </lineage>
</organism>
<evidence type="ECO:0008006" key="16">
    <source>
        <dbReference type="Google" id="ProtNLM"/>
    </source>
</evidence>
<keyword evidence="4" id="KW-0813">Transport</keyword>
<comment type="caution">
    <text evidence="14">The sequence shown here is derived from an EMBL/GenBank/DDBJ whole genome shotgun (WGS) entry which is preliminary data.</text>
</comment>
<comment type="subcellular location">
    <subcellularLocation>
        <location evidence="1">Nucleus membrane</location>
        <topology evidence="1">Multi-pass membrane protein</topology>
    </subcellularLocation>
    <subcellularLocation>
        <location evidence="2">Nucleus</location>
        <location evidence="2">Nuclear pore complex</location>
    </subcellularLocation>
</comment>
<evidence type="ECO:0000256" key="7">
    <source>
        <dbReference type="ARBA" id="ARBA00022927"/>
    </source>
</evidence>
<dbReference type="InterPro" id="IPR019049">
    <property type="entry name" value="Nucleoporin_prot_Ndc1/Nup"/>
</dbReference>
<evidence type="ECO:0000256" key="1">
    <source>
        <dbReference type="ARBA" id="ARBA00004232"/>
    </source>
</evidence>
<feature type="transmembrane region" description="Helical" evidence="13">
    <location>
        <begin position="185"/>
        <end position="205"/>
    </location>
</feature>
<dbReference type="GO" id="GO:0006999">
    <property type="term" value="P:nuclear pore organization"/>
    <property type="evidence" value="ECO:0007669"/>
    <property type="project" value="TreeGrafter"/>
</dbReference>
<dbReference type="GO" id="GO:0051028">
    <property type="term" value="P:mRNA transport"/>
    <property type="evidence" value="ECO:0007669"/>
    <property type="project" value="UniProtKB-KW"/>
</dbReference>
<evidence type="ECO:0000256" key="8">
    <source>
        <dbReference type="ARBA" id="ARBA00022989"/>
    </source>
</evidence>
<dbReference type="GO" id="GO:0031965">
    <property type="term" value="C:nuclear membrane"/>
    <property type="evidence" value="ECO:0007669"/>
    <property type="project" value="UniProtKB-SubCell"/>
</dbReference>
<keyword evidence="7" id="KW-0653">Protein transport</keyword>
<feature type="transmembrane region" description="Helical" evidence="13">
    <location>
        <begin position="144"/>
        <end position="165"/>
    </location>
</feature>
<dbReference type="EMBL" id="JABXXO010000015">
    <property type="protein sequence ID" value="KAF7760343.1"/>
    <property type="molecule type" value="Genomic_DNA"/>
</dbReference>
<evidence type="ECO:0000256" key="4">
    <source>
        <dbReference type="ARBA" id="ARBA00022448"/>
    </source>
</evidence>
<evidence type="ECO:0000256" key="2">
    <source>
        <dbReference type="ARBA" id="ARBA00004567"/>
    </source>
</evidence>
<keyword evidence="9" id="KW-0811">Translocation</keyword>
<evidence type="ECO:0000256" key="12">
    <source>
        <dbReference type="ARBA" id="ARBA00023242"/>
    </source>
</evidence>
<accession>A0A8H7EVN9</accession>
<dbReference type="PANTHER" id="PTHR13269:SF6">
    <property type="entry name" value="NUCLEOPORIN NDC1"/>
    <property type="match status" value="1"/>
</dbReference>
<keyword evidence="6" id="KW-0509">mRNA transport</keyword>
<sequence>MASLSATAPPTARNTPLRAIPSRIAVKSAPTIPPSTDAYEPHVKTVLRHRLLYNIFLHSGLVTWAIASFSVWWQQNSLLHGVGQFLVVPFRPSTLLASMAIWCFMALPVIVLRKFLLTPTRTTTTSPASSLATALAKPSIRRALGVYASSAITLVLIHTAMAYGLEKVDPKLGFFVKSRKHPHYLNGRFIFLVISQLVVGLSYGLRSVMLDRFAFKWNIASQKDETHSKLTFSDIVRAAIVSAVLSAMVMPVTASVFALTRLFLPIVYKLPILPSFLKPFTAHFLRGSWTIVLPFSHINLICRAFCLGFISFFTWEILDTLFDLNVAKCIPVAYLTADPNQTLISGISSQDATFKYFAYSELCSLAEDKSASAIAQRGAFFADQKYSPSLWAHFIRESLLLLGKDYQLFLRSGNPEPPPTTVPSTAPATPAISIPSTPVPVLRQGIFKNSANDASATTSDAKRSNGLIPRAVEVSTGIADLPQIFRPPLCLCDLQDNDRTQKAIEKCLPSRELDIIVIEVISRFTCASLTEDRYGVVQRDIPRILEAFLSFLSAVEERQIKVNSLCVAPKPEDKMTPKEIQEHERLRYEVEKAGEVLGAVADGLKEGVARIVRTFGDKLFAFKFPPRTAQKLQGFLDYC</sequence>
<feature type="transmembrane region" description="Helical" evidence="13">
    <location>
        <begin position="51"/>
        <end position="73"/>
    </location>
</feature>
<dbReference type="GO" id="GO:0005816">
    <property type="term" value="C:spindle pole body"/>
    <property type="evidence" value="ECO:0007669"/>
    <property type="project" value="TreeGrafter"/>
</dbReference>
<evidence type="ECO:0000256" key="9">
    <source>
        <dbReference type="ARBA" id="ARBA00023010"/>
    </source>
</evidence>
<proteinExistence type="inferred from homology"/>
<evidence type="ECO:0000313" key="14">
    <source>
        <dbReference type="EMBL" id="KAF7760343.1"/>
    </source>
</evidence>
<keyword evidence="8 13" id="KW-1133">Transmembrane helix</keyword>
<evidence type="ECO:0000256" key="3">
    <source>
        <dbReference type="ARBA" id="ARBA00005760"/>
    </source>
</evidence>
<feature type="transmembrane region" description="Helical" evidence="13">
    <location>
        <begin position="93"/>
        <end position="112"/>
    </location>
</feature>
<dbReference type="GO" id="GO:0070631">
    <property type="term" value="P:spindle pole body localization"/>
    <property type="evidence" value="ECO:0007669"/>
    <property type="project" value="TreeGrafter"/>
</dbReference>
<dbReference type="GO" id="GO:0030674">
    <property type="term" value="F:protein-macromolecule adaptor activity"/>
    <property type="evidence" value="ECO:0007669"/>
    <property type="project" value="TreeGrafter"/>
</dbReference>
<dbReference type="PANTHER" id="PTHR13269">
    <property type="entry name" value="NUCLEOPORIN NDC1"/>
    <property type="match status" value="1"/>
</dbReference>
<dbReference type="GO" id="GO:0015031">
    <property type="term" value="P:protein transport"/>
    <property type="evidence" value="ECO:0007669"/>
    <property type="project" value="UniProtKB-KW"/>
</dbReference>
<keyword evidence="12" id="KW-0539">Nucleus</keyword>
<gene>
    <name evidence="14" type="ORF">Agabi119p4_11019</name>
</gene>
<evidence type="ECO:0000256" key="13">
    <source>
        <dbReference type="SAM" id="Phobius"/>
    </source>
</evidence>
<name>A0A8H7EVN9_AGABI</name>
<comment type="similarity">
    <text evidence="3">Belongs to the NDC1 family.</text>
</comment>
<dbReference type="AlphaFoldDB" id="A0A8H7EVN9"/>
<keyword evidence="5 13" id="KW-0812">Transmembrane</keyword>
<protein>
    <recommendedName>
        <fullName evidence="16">Nucleoporin NDC1</fullName>
    </recommendedName>
</protein>
<evidence type="ECO:0000256" key="10">
    <source>
        <dbReference type="ARBA" id="ARBA00023132"/>
    </source>
</evidence>
<reference evidence="14 15" key="1">
    <citation type="journal article" name="Sci. Rep.">
        <title>Telomere-to-telomere assembled and centromere annotated genomes of the two main subspecies of the button mushroom Agaricus bisporus reveal especially polymorphic chromosome ends.</title>
        <authorList>
            <person name="Sonnenberg A.S.M."/>
            <person name="Sedaghat-Telgerd N."/>
            <person name="Lavrijssen B."/>
            <person name="Ohm R.A."/>
            <person name="Hendrickx P.M."/>
            <person name="Scholtmeijer K."/>
            <person name="Baars J.J.P."/>
            <person name="van Peer A."/>
        </authorList>
    </citation>
    <scope>NUCLEOTIDE SEQUENCE [LARGE SCALE GENOMIC DNA]</scope>
    <source>
        <strain evidence="14 15">H119_p4</strain>
    </source>
</reference>
<dbReference type="Pfam" id="PF09531">
    <property type="entry name" value="Ndc1_Nup"/>
    <property type="match status" value="2"/>
</dbReference>
<evidence type="ECO:0000256" key="6">
    <source>
        <dbReference type="ARBA" id="ARBA00022816"/>
    </source>
</evidence>
<dbReference type="Proteomes" id="UP000629468">
    <property type="component" value="Unassembled WGS sequence"/>
</dbReference>